<evidence type="ECO:0000313" key="3">
    <source>
        <dbReference type="Proteomes" id="UP001501556"/>
    </source>
</evidence>
<protein>
    <recommendedName>
        <fullName evidence="4">Fasciclin domain-containing protein</fullName>
    </recommendedName>
</protein>
<reference evidence="3" key="1">
    <citation type="journal article" date="2019" name="Int. J. Syst. Evol. Microbiol.">
        <title>The Global Catalogue of Microorganisms (GCM) 10K type strain sequencing project: providing services to taxonomists for standard genome sequencing and annotation.</title>
        <authorList>
            <consortium name="The Broad Institute Genomics Platform"/>
            <consortium name="The Broad Institute Genome Sequencing Center for Infectious Disease"/>
            <person name="Wu L."/>
            <person name="Ma J."/>
        </authorList>
    </citation>
    <scope>NUCLEOTIDE SEQUENCE [LARGE SCALE GENOMIC DNA]</scope>
    <source>
        <strain evidence="3">JCM 17217</strain>
    </source>
</reference>
<sequence length="220" mass="23554">MKKVIFGLLLLSAMGSLSACKDSSKIPAPEVTSVPLIFPKFTADASKSYFDTQRASASINQLATLANPTRPVLEFVLNIPDQRDVKIRAVEVYKSFQRPNQAIGPRALAGSYSSFPATVSLNSQDALSGLQRLSFAAGRTLPSLSNLLLSTPSAPGARNPILNGDAIIFTFEYVLEDGSRVILTPLTDVRLDGVGTPPAKVISGTQINPPYALYARFNVI</sequence>
<feature type="chain" id="PRO_5047358835" description="Fasciclin domain-containing protein" evidence="1">
    <location>
        <begin position="20"/>
        <end position="220"/>
    </location>
</feature>
<proteinExistence type="predicted"/>
<gene>
    <name evidence="2" type="ORF">GCM10022407_36450</name>
</gene>
<feature type="signal peptide" evidence="1">
    <location>
        <begin position="1"/>
        <end position="19"/>
    </location>
</feature>
<keyword evidence="3" id="KW-1185">Reference proteome</keyword>
<evidence type="ECO:0000256" key="1">
    <source>
        <dbReference type="SAM" id="SignalP"/>
    </source>
</evidence>
<name>A0ABP7QVE9_9BACT</name>
<accession>A0ABP7QVE9</accession>
<dbReference type="RefSeq" id="WP_345126634.1">
    <property type="nucleotide sequence ID" value="NZ_BAABDI010000034.1"/>
</dbReference>
<evidence type="ECO:0008006" key="4">
    <source>
        <dbReference type="Google" id="ProtNLM"/>
    </source>
</evidence>
<organism evidence="2 3">
    <name type="scientific">Hymenobacter antarcticus</name>
    <dbReference type="NCBI Taxonomy" id="486270"/>
    <lineage>
        <taxon>Bacteria</taxon>
        <taxon>Pseudomonadati</taxon>
        <taxon>Bacteroidota</taxon>
        <taxon>Cytophagia</taxon>
        <taxon>Cytophagales</taxon>
        <taxon>Hymenobacteraceae</taxon>
        <taxon>Hymenobacter</taxon>
    </lineage>
</organism>
<keyword evidence="1" id="KW-0732">Signal</keyword>
<comment type="caution">
    <text evidence="2">The sequence shown here is derived from an EMBL/GenBank/DDBJ whole genome shotgun (WGS) entry which is preliminary data.</text>
</comment>
<dbReference type="Proteomes" id="UP001501556">
    <property type="component" value="Unassembled WGS sequence"/>
</dbReference>
<evidence type="ECO:0000313" key="2">
    <source>
        <dbReference type="EMBL" id="GAA3988574.1"/>
    </source>
</evidence>
<dbReference type="PROSITE" id="PS51257">
    <property type="entry name" value="PROKAR_LIPOPROTEIN"/>
    <property type="match status" value="1"/>
</dbReference>
<dbReference type="EMBL" id="BAABDI010000034">
    <property type="protein sequence ID" value="GAA3988574.1"/>
    <property type="molecule type" value="Genomic_DNA"/>
</dbReference>